<protein>
    <recommendedName>
        <fullName evidence="1">HNH nuclease domain-containing protein</fullName>
    </recommendedName>
</protein>
<proteinExistence type="predicted"/>
<gene>
    <name evidence="2" type="ORF">B0H16DRAFT_1526560</name>
</gene>
<dbReference type="Pfam" id="PF13391">
    <property type="entry name" value="HNH_2"/>
    <property type="match status" value="1"/>
</dbReference>
<dbReference type="Proteomes" id="UP001215598">
    <property type="component" value="Unassembled WGS sequence"/>
</dbReference>
<evidence type="ECO:0000313" key="2">
    <source>
        <dbReference type="EMBL" id="KAJ7764268.1"/>
    </source>
</evidence>
<feature type="domain" description="HNH nuclease" evidence="1">
    <location>
        <begin position="117"/>
        <end position="184"/>
    </location>
</feature>
<name>A0AAD7JHY7_9AGAR</name>
<accession>A0AAD7JHY7</accession>
<reference evidence="2" key="1">
    <citation type="submission" date="2023-03" db="EMBL/GenBank/DDBJ databases">
        <title>Massive genome expansion in bonnet fungi (Mycena s.s.) driven by repeated elements and novel gene families across ecological guilds.</title>
        <authorList>
            <consortium name="Lawrence Berkeley National Laboratory"/>
            <person name="Harder C.B."/>
            <person name="Miyauchi S."/>
            <person name="Viragh M."/>
            <person name="Kuo A."/>
            <person name="Thoen E."/>
            <person name="Andreopoulos B."/>
            <person name="Lu D."/>
            <person name="Skrede I."/>
            <person name="Drula E."/>
            <person name="Henrissat B."/>
            <person name="Morin E."/>
            <person name="Kohler A."/>
            <person name="Barry K."/>
            <person name="LaButti K."/>
            <person name="Morin E."/>
            <person name="Salamov A."/>
            <person name="Lipzen A."/>
            <person name="Mereny Z."/>
            <person name="Hegedus B."/>
            <person name="Baldrian P."/>
            <person name="Stursova M."/>
            <person name="Weitz H."/>
            <person name="Taylor A."/>
            <person name="Grigoriev I.V."/>
            <person name="Nagy L.G."/>
            <person name="Martin F."/>
            <person name="Kauserud H."/>
        </authorList>
    </citation>
    <scope>NUCLEOTIDE SEQUENCE</scope>
    <source>
        <strain evidence="2">CBHHK182m</strain>
    </source>
</reference>
<comment type="caution">
    <text evidence="2">The sequence shown here is derived from an EMBL/GenBank/DDBJ whole genome shotgun (WGS) entry which is preliminary data.</text>
</comment>
<evidence type="ECO:0000313" key="3">
    <source>
        <dbReference type="Proteomes" id="UP001215598"/>
    </source>
</evidence>
<evidence type="ECO:0000259" key="1">
    <source>
        <dbReference type="Pfam" id="PF13391"/>
    </source>
</evidence>
<dbReference type="AlphaFoldDB" id="A0AAD7JHY7"/>
<organism evidence="2 3">
    <name type="scientific">Mycena metata</name>
    <dbReference type="NCBI Taxonomy" id="1033252"/>
    <lineage>
        <taxon>Eukaryota</taxon>
        <taxon>Fungi</taxon>
        <taxon>Dikarya</taxon>
        <taxon>Basidiomycota</taxon>
        <taxon>Agaricomycotina</taxon>
        <taxon>Agaricomycetes</taxon>
        <taxon>Agaricomycetidae</taxon>
        <taxon>Agaricales</taxon>
        <taxon>Marasmiineae</taxon>
        <taxon>Mycenaceae</taxon>
        <taxon>Mycena</taxon>
    </lineage>
</organism>
<sequence>MATLQLYLKVHDEWALFLEIPVLEALRLTHRPVKWLRYMGWCICGQPGQLQVSASDGSEADEDPGPGHFLQRYYYESSLPPHFMDVVALDDRTSNASDLTARRADFRSNVIDRDGTCIVSGDAALNCTPCHILPHIKGDSFIRNLMDIRGISGATRVVEMGDARNGVLLSNALHRPFGAGEVAFLLTPNLYLTPDDIPGNIPGPQPPRRLTIQHIFTPSGVVATALLAPHNNDARLDASPQAPSADILHFFYACAVLRQWGATSRGGLLASADSQAVYSDDDVSYQGSAHNTIRARAVGGGRVDGAPRSRTSF</sequence>
<keyword evidence="3" id="KW-1185">Reference proteome</keyword>
<dbReference type="InterPro" id="IPR003615">
    <property type="entry name" value="HNH_nuc"/>
</dbReference>
<dbReference type="EMBL" id="JARKIB010000028">
    <property type="protein sequence ID" value="KAJ7764268.1"/>
    <property type="molecule type" value="Genomic_DNA"/>
</dbReference>